<feature type="transmembrane region" description="Helical" evidence="2">
    <location>
        <begin position="379"/>
        <end position="408"/>
    </location>
</feature>
<sequence>MQTCSPRSCGPTSHRIAPARNRPDRSSHTRSLAGAGVTLREIKTRLRAVLFQVHWFVGLVAGLVLVAMALTGAAMSFEDEILRALNPGIVTVEAAGRTALTPDGLVARLAEARPGARVTAVTVPGTSGESAQVRLAPEPGRPGRGETLRLDPYDGRILGEARGEAAFALVLRLHRWLALPGGPDGPGRQITGAAAFGLIVLSLSGLYLRWPASRARDWRVWLKPALGRRGRPLYWSLHAVVGTWVLVLYLVMALTGLWWSYGWYRAGATMLLTGRAPAAEARPPRDEAGRAGPVPALDPAFAAFRAAAGPYAWASVSVPRNPAGTVRIRSLAADAPHPRARDEWRIRPDGRIEGRTLYAAEPLGERLVTAMLDLHQGRWFGMAGTVAFLLAALAMPLFAVTGLLLYLGRRRSRRRIARAPAVPAAASR</sequence>
<feature type="transmembrane region" description="Helical" evidence="2">
    <location>
        <begin position="190"/>
        <end position="212"/>
    </location>
</feature>
<proteinExistence type="predicted"/>
<reference evidence="3 4" key="1">
    <citation type="submission" date="2019-01" db="EMBL/GenBank/DDBJ databases">
        <authorList>
            <person name="Chen W.-M."/>
        </authorList>
    </citation>
    <scope>NUCLEOTIDE SEQUENCE [LARGE SCALE GENOMIC DNA]</scope>
    <source>
        <strain evidence="3 4">TER-1</strain>
    </source>
</reference>
<feature type="region of interest" description="Disordered" evidence="1">
    <location>
        <begin position="1"/>
        <end position="31"/>
    </location>
</feature>
<accession>A0A3S2V7V7</accession>
<comment type="caution">
    <text evidence="3">The sequence shown here is derived from an EMBL/GenBank/DDBJ whole genome shotgun (WGS) entry which is preliminary data.</text>
</comment>
<dbReference type="InterPro" id="IPR005625">
    <property type="entry name" value="PepSY-ass_TM"/>
</dbReference>
<dbReference type="AlphaFoldDB" id="A0A3S2V7V7"/>
<protein>
    <submittedName>
        <fullName evidence="3">PepSY domain-containing protein</fullName>
    </submittedName>
</protein>
<dbReference type="PANTHER" id="PTHR34219:SF3">
    <property type="entry name" value="BLL7967 PROTEIN"/>
    <property type="match status" value="1"/>
</dbReference>
<evidence type="ECO:0000313" key="4">
    <source>
        <dbReference type="Proteomes" id="UP000286997"/>
    </source>
</evidence>
<keyword evidence="2" id="KW-1133">Transmembrane helix</keyword>
<organism evidence="3 4">
    <name type="scientific">Methylobacterium oryzihabitans</name>
    <dbReference type="NCBI Taxonomy" id="2499852"/>
    <lineage>
        <taxon>Bacteria</taxon>
        <taxon>Pseudomonadati</taxon>
        <taxon>Pseudomonadota</taxon>
        <taxon>Alphaproteobacteria</taxon>
        <taxon>Hyphomicrobiales</taxon>
        <taxon>Methylobacteriaceae</taxon>
        <taxon>Methylobacterium</taxon>
    </lineage>
</organism>
<feature type="transmembrane region" description="Helical" evidence="2">
    <location>
        <begin position="233"/>
        <end position="261"/>
    </location>
</feature>
<evidence type="ECO:0000256" key="2">
    <source>
        <dbReference type="SAM" id="Phobius"/>
    </source>
</evidence>
<evidence type="ECO:0000313" key="3">
    <source>
        <dbReference type="EMBL" id="RVU16018.1"/>
    </source>
</evidence>
<dbReference type="Proteomes" id="UP000286997">
    <property type="component" value="Unassembled WGS sequence"/>
</dbReference>
<gene>
    <name evidence="3" type="ORF">EOE48_18345</name>
</gene>
<dbReference type="EMBL" id="SACP01000018">
    <property type="protein sequence ID" value="RVU16018.1"/>
    <property type="molecule type" value="Genomic_DNA"/>
</dbReference>
<keyword evidence="2" id="KW-0472">Membrane</keyword>
<dbReference type="Pfam" id="PF03929">
    <property type="entry name" value="PepSY_TM"/>
    <property type="match status" value="1"/>
</dbReference>
<dbReference type="OrthoDB" id="9791166at2"/>
<keyword evidence="2" id="KW-0812">Transmembrane</keyword>
<feature type="transmembrane region" description="Helical" evidence="2">
    <location>
        <begin position="53"/>
        <end position="77"/>
    </location>
</feature>
<evidence type="ECO:0000256" key="1">
    <source>
        <dbReference type="SAM" id="MobiDB-lite"/>
    </source>
</evidence>
<keyword evidence="4" id="KW-1185">Reference proteome</keyword>
<name>A0A3S2V7V7_9HYPH</name>
<dbReference type="PANTHER" id="PTHR34219">
    <property type="entry name" value="IRON-REGULATED INNER MEMBRANE PROTEIN-RELATED"/>
    <property type="match status" value="1"/>
</dbReference>